<feature type="compositionally biased region" description="Basic residues" evidence="1">
    <location>
        <begin position="1805"/>
        <end position="1814"/>
    </location>
</feature>
<evidence type="ECO:0000313" key="2">
    <source>
        <dbReference type="EMBL" id="EGG05971.1"/>
    </source>
</evidence>
<feature type="compositionally biased region" description="Polar residues" evidence="1">
    <location>
        <begin position="384"/>
        <end position="393"/>
    </location>
</feature>
<feature type="compositionally biased region" description="Basic and acidic residues" evidence="1">
    <location>
        <begin position="2510"/>
        <end position="2529"/>
    </location>
</feature>
<feature type="compositionally biased region" description="Low complexity" evidence="1">
    <location>
        <begin position="2530"/>
        <end position="2540"/>
    </location>
</feature>
<feature type="region of interest" description="Disordered" evidence="1">
    <location>
        <begin position="344"/>
        <end position="395"/>
    </location>
</feature>
<feature type="compositionally biased region" description="Polar residues" evidence="1">
    <location>
        <begin position="1948"/>
        <end position="1960"/>
    </location>
</feature>
<dbReference type="SUPFAM" id="SSF48371">
    <property type="entry name" value="ARM repeat"/>
    <property type="match status" value="1"/>
</dbReference>
<reference evidence="3" key="1">
    <citation type="journal article" date="2011" name="Proc. Natl. Acad. Sci. U.S.A.">
        <title>Obligate biotrophy features unraveled by the genomic analysis of rust fungi.</title>
        <authorList>
            <person name="Duplessis S."/>
            <person name="Cuomo C.A."/>
            <person name="Lin Y.-C."/>
            <person name="Aerts A."/>
            <person name="Tisserant E."/>
            <person name="Veneault-Fourrey C."/>
            <person name="Joly D.L."/>
            <person name="Hacquard S."/>
            <person name="Amselem J."/>
            <person name="Cantarel B.L."/>
            <person name="Chiu R."/>
            <person name="Coutinho P.M."/>
            <person name="Feau N."/>
            <person name="Field M."/>
            <person name="Frey P."/>
            <person name="Gelhaye E."/>
            <person name="Goldberg J."/>
            <person name="Grabherr M.G."/>
            <person name="Kodira C.D."/>
            <person name="Kohler A."/>
            <person name="Kuees U."/>
            <person name="Lindquist E.A."/>
            <person name="Lucas S.M."/>
            <person name="Mago R."/>
            <person name="Mauceli E."/>
            <person name="Morin E."/>
            <person name="Murat C."/>
            <person name="Pangilinan J.L."/>
            <person name="Park R."/>
            <person name="Pearson M."/>
            <person name="Quesneville H."/>
            <person name="Rouhier N."/>
            <person name="Sakthikumar S."/>
            <person name="Salamov A.A."/>
            <person name="Schmutz J."/>
            <person name="Selles B."/>
            <person name="Shapiro H."/>
            <person name="Tanguay P."/>
            <person name="Tuskan G.A."/>
            <person name="Henrissat B."/>
            <person name="Van de Peer Y."/>
            <person name="Rouze P."/>
            <person name="Ellis J.G."/>
            <person name="Dodds P.N."/>
            <person name="Schein J.E."/>
            <person name="Zhong S."/>
            <person name="Hamelin R.C."/>
            <person name="Grigoriev I.V."/>
            <person name="Szabo L.J."/>
            <person name="Martin F."/>
        </authorList>
    </citation>
    <scope>NUCLEOTIDE SEQUENCE [LARGE SCALE GENOMIC DNA]</scope>
    <source>
        <strain evidence="3">98AG31 / pathotype 3-4-7</strain>
    </source>
</reference>
<evidence type="ECO:0000313" key="3">
    <source>
        <dbReference type="Proteomes" id="UP000001072"/>
    </source>
</evidence>
<feature type="compositionally biased region" description="Polar residues" evidence="1">
    <location>
        <begin position="491"/>
        <end position="509"/>
    </location>
</feature>
<feature type="region of interest" description="Disordered" evidence="1">
    <location>
        <begin position="1"/>
        <end position="23"/>
    </location>
</feature>
<feature type="region of interest" description="Disordered" evidence="1">
    <location>
        <begin position="41"/>
        <end position="114"/>
    </location>
</feature>
<feature type="compositionally biased region" description="Pro residues" evidence="1">
    <location>
        <begin position="54"/>
        <end position="68"/>
    </location>
</feature>
<feature type="region of interest" description="Disordered" evidence="1">
    <location>
        <begin position="2329"/>
        <end position="2574"/>
    </location>
</feature>
<feature type="compositionally biased region" description="Low complexity" evidence="1">
    <location>
        <begin position="2339"/>
        <end position="2349"/>
    </location>
</feature>
<feature type="region of interest" description="Disordered" evidence="1">
    <location>
        <begin position="2215"/>
        <end position="2251"/>
    </location>
</feature>
<feature type="compositionally biased region" description="Low complexity" evidence="1">
    <location>
        <begin position="1712"/>
        <end position="1722"/>
    </location>
</feature>
<name>F4RNE0_MELLP</name>
<feature type="compositionally biased region" description="Polar residues" evidence="1">
    <location>
        <begin position="1855"/>
        <end position="1865"/>
    </location>
</feature>
<feature type="region of interest" description="Disordered" evidence="1">
    <location>
        <begin position="1997"/>
        <end position="2088"/>
    </location>
</feature>
<dbReference type="RefSeq" id="XP_007410622.1">
    <property type="nucleotide sequence ID" value="XM_007410560.1"/>
</dbReference>
<dbReference type="KEGG" id="mlr:MELLADRAFT_116631"/>
<feature type="compositionally biased region" description="Basic and acidic residues" evidence="1">
    <location>
        <begin position="1729"/>
        <end position="1746"/>
    </location>
</feature>
<feature type="compositionally biased region" description="Low complexity" evidence="1">
    <location>
        <begin position="96"/>
        <end position="112"/>
    </location>
</feature>
<evidence type="ECO:0000256" key="1">
    <source>
        <dbReference type="SAM" id="MobiDB-lite"/>
    </source>
</evidence>
<feature type="compositionally biased region" description="Basic and acidic residues" evidence="1">
    <location>
        <begin position="2216"/>
        <end position="2241"/>
    </location>
</feature>
<feature type="compositionally biased region" description="Basic and acidic residues" evidence="1">
    <location>
        <begin position="2166"/>
        <end position="2179"/>
    </location>
</feature>
<feature type="compositionally biased region" description="Polar residues" evidence="1">
    <location>
        <begin position="1"/>
        <end position="10"/>
    </location>
</feature>
<feature type="compositionally biased region" description="Polar residues" evidence="1">
    <location>
        <begin position="182"/>
        <end position="195"/>
    </location>
</feature>
<dbReference type="InParanoid" id="F4RNE0"/>
<protein>
    <submittedName>
        <fullName evidence="2">Uncharacterized protein</fullName>
    </submittedName>
</protein>
<feature type="compositionally biased region" description="Polar residues" evidence="1">
    <location>
        <begin position="2279"/>
        <end position="2289"/>
    </location>
</feature>
<dbReference type="HOGENOM" id="CLU_227799_0_0_1"/>
<feature type="compositionally biased region" description="Low complexity" evidence="1">
    <location>
        <begin position="2119"/>
        <end position="2131"/>
    </location>
</feature>
<proteinExistence type="predicted"/>
<feature type="region of interest" description="Disordered" evidence="1">
    <location>
        <begin position="128"/>
        <end position="195"/>
    </location>
</feature>
<feature type="compositionally biased region" description="Polar residues" evidence="1">
    <location>
        <begin position="2490"/>
        <end position="2499"/>
    </location>
</feature>
<feature type="compositionally biased region" description="Low complexity" evidence="1">
    <location>
        <begin position="1750"/>
        <end position="1760"/>
    </location>
</feature>
<organism evidence="3">
    <name type="scientific">Melampsora larici-populina (strain 98AG31 / pathotype 3-4-7)</name>
    <name type="common">Poplar leaf rust fungus</name>
    <dbReference type="NCBI Taxonomy" id="747676"/>
    <lineage>
        <taxon>Eukaryota</taxon>
        <taxon>Fungi</taxon>
        <taxon>Dikarya</taxon>
        <taxon>Basidiomycota</taxon>
        <taxon>Pucciniomycotina</taxon>
        <taxon>Pucciniomycetes</taxon>
        <taxon>Pucciniales</taxon>
        <taxon>Melampsoraceae</taxon>
        <taxon>Melampsora</taxon>
    </lineage>
</organism>
<dbReference type="Proteomes" id="UP000001072">
    <property type="component" value="Unassembled WGS sequence"/>
</dbReference>
<feature type="compositionally biased region" description="Basic and acidic residues" evidence="1">
    <location>
        <begin position="1692"/>
        <end position="1708"/>
    </location>
</feature>
<feature type="region of interest" description="Disordered" evidence="1">
    <location>
        <begin position="2164"/>
        <end position="2202"/>
    </location>
</feature>
<keyword evidence="3" id="KW-1185">Reference proteome</keyword>
<feature type="compositionally biased region" description="Basic and acidic residues" evidence="1">
    <location>
        <begin position="2398"/>
        <end position="2408"/>
    </location>
</feature>
<dbReference type="GeneID" id="18925852"/>
<feature type="region of interest" description="Disordered" evidence="1">
    <location>
        <begin position="2275"/>
        <end position="2312"/>
    </location>
</feature>
<dbReference type="OrthoDB" id="2507716at2759"/>
<feature type="region of interest" description="Disordered" evidence="1">
    <location>
        <begin position="608"/>
        <end position="661"/>
    </location>
</feature>
<feature type="compositionally biased region" description="Basic and acidic residues" evidence="1">
    <location>
        <begin position="2007"/>
        <end position="2016"/>
    </location>
</feature>
<feature type="compositionally biased region" description="Acidic residues" evidence="1">
    <location>
        <begin position="2409"/>
        <end position="2438"/>
    </location>
</feature>
<feature type="compositionally biased region" description="Polar residues" evidence="1">
    <location>
        <begin position="152"/>
        <end position="164"/>
    </location>
</feature>
<dbReference type="InterPro" id="IPR016024">
    <property type="entry name" value="ARM-type_fold"/>
</dbReference>
<gene>
    <name evidence="2" type="ORF">MELLADRAFT_116631</name>
</gene>
<feature type="compositionally biased region" description="Basic and acidic residues" evidence="1">
    <location>
        <begin position="2440"/>
        <end position="2452"/>
    </location>
</feature>
<feature type="compositionally biased region" description="Basic and acidic residues" evidence="1">
    <location>
        <begin position="1761"/>
        <end position="1778"/>
    </location>
</feature>
<feature type="compositionally biased region" description="Polar residues" evidence="1">
    <location>
        <begin position="366"/>
        <end position="375"/>
    </location>
</feature>
<feature type="compositionally biased region" description="Low complexity" evidence="1">
    <location>
        <begin position="1815"/>
        <end position="1824"/>
    </location>
</feature>
<feature type="compositionally biased region" description="Low complexity" evidence="1">
    <location>
        <begin position="2373"/>
        <end position="2389"/>
    </location>
</feature>
<dbReference type="EMBL" id="GL883110">
    <property type="protein sequence ID" value="EGG05971.1"/>
    <property type="molecule type" value="Genomic_DNA"/>
</dbReference>
<feature type="compositionally biased region" description="Polar residues" evidence="1">
    <location>
        <begin position="344"/>
        <end position="359"/>
    </location>
</feature>
<sequence length="2616" mass="290819">MSLPSPLTNHSPHHFINSEKENREISSRKLLNHQINQTSIKSISPLTKARKTLPSPPTSIPSLTPPLVPSKRKSVVFNEERLGSAQSIPNHRSKSKPSTVSSQSINSSDQSNKAISSDYHKRARLALANPQCAPITPSTKQLSNGRDLPRSRPTSPLANRSSTKSLDRFYFHGRPSNEPIHRTQSPTLSASAPCKKTSNQADMLIDEDEDAVDSDGSDEAIVQELLPRNLNGHMRIRAYSLDAKRLNLGRDLTSFSVSDTSLAGPTTANEEDGSVPRPILKKTYTQIHIAESLEQATRSNGRPKLTFEAHMFPGRSHLASNNASRALLSITGAAQGRMMNISTRPLESTLPSASSSTQPVRGRSLAQRTSENVGDQTDDEASSVDGNDGQTVSELVPDAPTQEDCYIAAARTSLLTLQASLLPPPNQMRLDPVSPLAALTSPQKQQVGQLGNLLGSPREPKDILPRAPIHNPRLEPLEIKTKMKKRARCLGSSTSRRTGARISTVTSRASHAPPQTPDRQIIRPSDVQSLPRAVITLREVEEAYLSLHHNLSLLRQYWLKEGLLAEVDEEARLSKLFVDDLASSLMACLVREVENLCRLQSNLPELNPIGSSSGVASNPNTSIDAGSDLSRMTSISTSAAQPSTASKPTLQSSSPSEKVGISTNEIRRRVAEIETGQAGLRCIALFWSWPRCMVNFAEAHTQRLISLLVDIPGSLILRRKKNLPVIGTFNHIFKSQSLGLNLLAPHSQHIIDAVSHTLYLSAGKSGDKGKRVLLLGLGALEQLIKQIPEQILPRISRVVDPLLAALVSPEASSLRHQGLRGLGALINCTKSDWNQGLRQSAVSLGFSENSQSGKSLSDAQKSKKEDFREKISTYTFAHFTGQSSPRAWQVLNKQLSESFKVGDLGWVISSMATVIALLGKRIRRTDPPVTRCFKPHIQILLQKDGPVKQLAYQLWDYYILVMLIWSIENLQAKKSEEIWGLDKTQLSFFLQIFHNSSFWRTNSNLSSHTTSNSTMPVMSLNGQRLVEYDLLRLADHSRKPNLNCGLGTGKMNSGNGANIPPKIAPRPPTQIGKSVMIKRSTLHHSISAFLYGTIGCVQKYLLVPTLMLTTPVIRPEEWLESVAQSSRFRHLDIIWEEIIEPSLPNLLLSQIDDHRLYASEIIIALCGGIDEINENEKFEWNLERFLHPVYHDPPIKVDQPSKIDLEKFSELGFKSLIQPKEIPSLDLLWICCRSSNLISLVFKSLNSMNSISNSNEFQWIHDPSDPTFQIIPIPILNIWKAYLKSLKRVQASWKMIEPKFNLAFLEVLSVLKETLLNRQNDFVLSNRLRILRFRELYLVLKDEMGDELMKKEIIERDGQKISGLSDLMKFLIDGQSQNILKERTETKLENDLIEYSDLIEMILKDLILTRKSFGSPKLLNLLGREISSLGLDCQEEILKKSIGKISRKITSDLLKLIEAGVDWDEVPIETWMVKLIELNLLSFVNVTDHSSEVAVQIDLEISSSEVLIDLIKFLGRCSDESFGRMMIGCSDGLVKYLECHLENIGNGTDQLYQACLNRYSSYEGIIPEEMQENFIKLVLIPFESSSFDLDHQFGFVNQVLLPFSKTKNGIFLSEENQMIKSLFNTHVMVDIEKGGEDTDPLVLDPSRVEVEEPTDSSMFSPPRENLKECEEVVNKEGILIGSGSNVQDELEMERTDQFTSKKDTEAFKRSRSSSLSSIGSGSNVLDGPEMERTDQVTPKKDQEVFKRSRSSSLSSIGSEFSRSKDSKVMSDMEVDQVKNQRSNQKSETVVGKKKGKGKEREEIKNRRRSTRHSSRSTQSLIISSENDQFSQDELPKDDSRKPKKTLLKREKTLIKVNNNLNTRPSLSAVGGSGSSSSSRIPSENQKEGKSNTQSPKKVGKRSRTISVTSHEDSQERGLRKRRRSNRIKQNDTSYSGFSGMVVEDNEEQLTQNGSETTDTELTIEAPQAMVVEEVEPLIETPEVKTSEEVDANCEDTIEVASKSNAEPNRELDHNMTDADGFTKSSVDKDVEESPESFTELVDSGSGAEGDKSVGNEEEVQSLDKTVKDQSLKLPSGAGHEENTYDPVNISSTKRLVNFVIASKEKGKEVERLEGEKSGTSLRSPSFLSMSSSTMNHTKEVVVLSGTRMSLLLGRSSSTSLAIGGEVEEKRSDEIEKNVNEEQVTCQDPATEGGNIPEGSHDLLLESHSTTPIGDAEVEHSDKLSSREGHHSTVIANDEKSDTPNWTPVDESSLDIKPTAFSYTLSESLEANPWAELAPPNTTRTQVDSTDQCEKSIESVDIPTSANSRSIRKSRQMLSPVVVIPYNPLRYFDPKGRGTSQSSSKQSSSQIDHDSGSRPIARTRSQARLRMSLEHSSSSQLSSHSPQPSSNISQVDLHTTGESKSREEKSLEDEDQSDDDDEDQSDDDDEDQSDDELEEISNTRKLEDDRSNERVMSPATKRPRRSEIGLDSYQPDSILLERVTRSERPLTRSSSRSDQGLENVDGSQKGELSHSKIDPDLLRVQLDRSHSVSSRSSSGSRKSLRSRTLGQRKEPEVPKGPMVNQDDHSVVNETNELVESTQDIRAQAENFSTEKLLKLTRVTASLVEERLSKKKSK</sequence>
<dbReference type="VEuPathDB" id="FungiDB:MELLADRAFT_116631"/>
<feature type="region of interest" description="Disordered" evidence="1">
    <location>
        <begin position="2109"/>
        <end position="2131"/>
    </location>
</feature>
<accession>F4RNE0</accession>
<feature type="region of interest" description="Disordered" evidence="1">
    <location>
        <begin position="1684"/>
        <end position="1961"/>
    </location>
</feature>
<feature type="region of interest" description="Disordered" evidence="1">
    <location>
        <begin position="486"/>
        <end position="519"/>
    </location>
</feature>